<feature type="domain" description="DUF4143" evidence="2">
    <location>
        <begin position="224"/>
        <end position="367"/>
    </location>
</feature>
<dbReference type="Pfam" id="PF13635">
    <property type="entry name" value="DUF4143"/>
    <property type="match status" value="1"/>
</dbReference>
<feature type="domain" description="AAA" evidence="1">
    <location>
        <begin position="34"/>
        <end position="168"/>
    </location>
</feature>
<dbReference type="InterPro" id="IPR027417">
    <property type="entry name" value="P-loop_NTPase"/>
</dbReference>
<evidence type="ECO:0000313" key="3">
    <source>
        <dbReference type="EMBL" id="TGY69823.1"/>
    </source>
</evidence>
<evidence type="ECO:0000259" key="1">
    <source>
        <dbReference type="Pfam" id="PF13173"/>
    </source>
</evidence>
<dbReference type="SUPFAM" id="SSF52540">
    <property type="entry name" value="P-loop containing nucleoside triphosphate hydrolases"/>
    <property type="match status" value="1"/>
</dbReference>
<proteinExistence type="predicted"/>
<dbReference type="AlphaFoldDB" id="A0A4S2FLG6"/>
<dbReference type="GO" id="GO:0005524">
    <property type="term" value="F:ATP binding"/>
    <property type="evidence" value="ECO:0007669"/>
    <property type="project" value="UniProtKB-KW"/>
</dbReference>
<sequence>MKRKELLKELIVTFQESLPVPVYSRELKLPVDSRKIITVPGVRRCGKSSLFLLVINDLLSSGIKKEQILFLNFDDERLQFDVENLDEILQAYQELYPDISLKNAYLFFDEIQVADGWQPFVYRIYEHTCKNIFITGSNSKMLSSELSTSLRGRTLQYEEFPLSFKEYCSFLNINTNYYTLPNRAKLLAAFRDYLAMGGFPEVVLAGTIYKERILQEYFFVMLYKDLVERYEIKNPEPVRYFIKRVMANLTKPTSINRIYNEMKSQGVSIGKNTLYDLIVQTESVYLFFPLTKYDPSLVKESSGDKKYYCIDNGLRSILLNPMSDDHGKLLENIVYLHLRRHLSLSGSLHYYKNKKECDFLVIEQQQISQLIQVLYDIHDLETRRREIEGLLEAALATGCRKLFILTMEEEEEFVEQGHTIQVLPVWKWMLQVPE</sequence>
<dbReference type="PANTHER" id="PTHR33295">
    <property type="entry name" value="ATPASE"/>
    <property type="match status" value="1"/>
</dbReference>
<dbReference type="Proteomes" id="UP000310760">
    <property type="component" value="Unassembled WGS sequence"/>
</dbReference>
<accession>A0A4S2FLG6</accession>
<dbReference type="PANTHER" id="PTHR33295:SF8">
    <property type="entry name" value="AAA+ ATPASE DOMAIN-CONTAINING PROTEIN"/>
    <property type="match status" value="1"/>
</dbReference>
<dbReference type="RefSeq" id="WP_135951781.1">
    <property type="nucleotide sequence ID" value="NZ_CAOOJZ010000019.1"/>
</dbReference>
<dbReference type="EMBL" id="SRYJ01000024">
    <property type="protein sequence ID" value="TGY69823.1"/>
    <property type="molecule type" value="Genomic_DNA"/>
</dbReference>
<keyword evidence="3" id="KW-0547">Nucleotide-binding</keyword>
<organism evidence="3 4">
    <name type="scientific">Phocaeicola sartorii</name>
    <dbReference type="NCBI Taxonomy" id="671267"/>
    <lineage>
        <taxon>Bacteria</taxon>
        <taxon>Pseudomonadati</taxon>
        <taxon>Bacteroidota</taxon>
        <taxon>Bacteroidia</taxon>
        <taxon>Bacteroidales</taxon>
        <taxon>Bacteroidaceae</taxon>
        <taxon>Phocaeicola</taxon>
    </lineage>
</organism>
<gene>
    <name evidence="3" type="ORF">E5339_11540</name>
</gene>
<dbReference type="InterPro" id="IPR025420">
    <property type="entry name" value="DUF4143"/>
</dbReference>
<reference evidence="3 4" key="1">
    <citation type="submission" date="2019-04" db="EMBL/GenBank/DDBJ databases">
        <title>Microbes associate with the intestines of laboratory mice.</title>
        <authorList>
            <person name="Navarre W."/>
            <person name="Wong E."/>
            <person name="Huang K."/>
            <person name="Tropini C."/>
            <person name="Ng K."/>
            <person name="Yu B."/>
        </authorList>
    </citation>
    <scope>NUCLEOTIDE SEQUENCE [LARGE SCALE GENOMIC DNA]</scope>
    <source>
        <strain evidence="3 4">NM22_B1</strain>
    </source>
</reference>
<dbReference type="Pfam" id="PF13173">
    <property type="entry name" value="AAA_14"/>
    <property type="match status" value="1"/>
</dbReference>
<evidence type="ECO:0000259" key="2">
    <source>
        <dbReference type="Pfam" id="PF13635"/>
    </source>
</evidence>
<comment type="caution">
    <text evidence="3">The sequence shown here is derived from an EMBL/GenBank/DDBJ whole genome shotgun (WGS) entry which is preliminary data.</text>
</comment>
<dbReference type="InterPro" id="IPR041682">
    <property type="entry name" value="AAA_14"/>
</dbReference>
<evidence type="ECO:0000313" key="4">
    <source>
        <dbReference type="Proteomes" id="UP000310760"/>
    </source>
</evidence>
<keyword evidence="3" id="KW-0067">ATP-binding</keyword>
<name>A0A4S2FLG6_9BACT</name>
<protein>
    <submittedName>
        <fullName evidence="3">ATP-binding protein</fullName>
    </submittedName>
</protein>